<dbReference type="Gene3D" id="1.10.357.10">
    <property type="entry name" value="Tetracycline Repressor, domain 2"/>
    <property type="match status" value="1"/>
</dbReference>
<comment type="caution">
    <text evidence="4">The sequence shown here is derived from an EMBL/GenBank/DDBJ whole genome shotgun (WGS) entry which is preliminary data.</text>
</comment>
<feature type="DNA-binding region" description="H-T-H motif" evidence="2">
    <location>
        <begin position="48"/>
        <end position="67"/>
    </location>
</feature>
<dbReference type="PROSITE" id="PS50977">
    <property type="entry name" value="HTH_TETR_2"/>
    <property type="match status" value="1"/>
</dbReference>
<evidence type="ECO:0000256" key="1">
    <source>
        <dbReference type="ARBA" id="ARBA00023125"/>
    </source>
</evidence>
<reference evidence="5" key="1">
    <citation type="journal article" date="2019" name="Int. J. Syst. Evol. Microbiol.">
        <title>The Global Catalogue of Microorganisms (GCM) 10K type strain sequencing project: providing services to taxonomists for standard genome sequencing and annotation.</title>
        <authorList>
            <consortium name="The Broad Institute Genomics Platform"/>
            <consortium name="The Broad Institute Genome Sequencing Center for Infectious Disease"/>
            <person name="Wu L."/>
            <person name="Ma J."/>
        </authorList>
    </citation>
    <scope>NUCLEOTIDE SEQUENCE [LARGE SCALE GENOMIC DNA]</scope>
    <source>
        <strain evidence="5">JCM 13476</strain>
    </source>
</reference>
<evidence type="ECO:0000313" key="5">
    <source>
        <dbReference type="Proteomes" id="UP001500791"/>
    </source>
</evidence>
<feature type="domain" description="HTH tetR-type" evidence="3">
    <location>
        <begin position="25"/>
        <end position="85"/>
    </location>
</feature>
<accession>A0ABP3IBT0</accession>
<keyword evidence="5" id="KW-1185">Reference proteome</keyword>
<dbReference type="InterPro" id="IPR001647">
    <property type="entry name" value="HTH_TetR"/>
</dbReference>
<keyword evidence="1 2" id="KW-0238">DNA-binding</keyword>
<dbReference type="Pfam" id="PF00440">
    <property type="entry name" value="TetR_N"/>
    <property type="match status" value="1"/>
</dbReference>
<dbReference type="PANTHER" id="PTHR30055:SF226">
    <property type="entry name" value="HTH-TYPE TRANSCRIPTIONAL REGULATOR PKSA"/>
    <property type="match status" value="1"/>
</dbReference>
<gene>
    <name evidence="4" type="ORF">GCM10009093_23270</name>
</gene>
<proteinExistence type="predicted"/>
<evidence type="ECO:0000256" key="2">
    <source>
        <dbReference type="PROSITE-ProRule" id="PRU00335"/>
    </source>
</evidence>
<dbReference type="SUPFAM" id="SSF46689">
    <property type="entry name" value="Homeodomain-like"/>
    <property type="match status" value="1"/>
</dbReference>
<dbReference type="RefSeq" id="WP_167177979.1">
    <property type="nucleotide sequence ID" value="NZ_BAAAEJ010000008.1"/>
</dbReference>
<dbReference type="Proteomes" id="UP001500791">
    <property type="component" value="Unassembled WGS sequence"/>
</dbReference>
<evidence type="ECO:0000313" key="4">
    <source>
        <dbReference type="EMBL" id="GAA0396031.1"/>
    </source>
</evidence>
<organism evidence="4 5">
    <name type="scientific">Brevundimonas terrae</name>
    <dbReference type="NCBI Taxonomy" id="363631"/>
    <lineage>
        <taxon>Bacteria</taxon>
        <taxon>Pseudomonadati</taxon>
        <taxon>Pseudomonadota</taxon>
        <taxon>Alphaproteobacteria</taxon>
        <taxon>Caulobacterales</taxon>
        <taxon>Caulobacteraceae</taxon>
        <taxon>Brevundimonas</taxon>
    </lineage>
</organism>
<evidence type="ECO:0000259" key="3">
    <source>
        <dbReference type="PROSITE" id="PS50977"/>
    </source>
</evidence>
<dbReference type="PANTHER" id="PTHR30055">
    <property type="entry name" value="HTH-TYPE TRANSCRIPTIONAL REGULATOR RUTR"/>
    <property type="match status" value="1"/>
</dbReference>
<dbReference type="InterPro" id="IPR050109">
    <property type="entry name" value="HTH-type_TetR-like_transc_reg"/>
</dbReference>
<dbReference type="EMBL" id="BAAAEJ010000008">
    <property type="protein sequence ID" value="GAA0396031.1"/>
    <property type="molecule type" value="Genomic_DNA"/>
</dbReference>
<protein>
    <recommendedName>
        <fullName evidence="3">HTH tetR-type domain-containing protein</fullName>
    </recommendedName>
</protein>
<name>A0ABP3IBT0_9CAUL</name>
<dbReference type="InterPro" id="IPR009057">
    <property type="entry name" value="Homeodomain-like_sf"/>
</dbReference>
<sequence length="218" mass="24567">MDSRVPQATITTLERRTAPMQQRARDRIDLVLAAAERLLATTAVDTITTSAIAAEADVPVSSIYRYFPNVFAIYKDLFEVRVAQIHGRIAEILEDAQYKTWRERHLAVMLVLRGTLSEDPIYRPLFHLMLTTRELRIVKDQANAQIAAYLAARWEQGLDGFRGGVPLAVARMATEIFTSFETLTSGEIQPELTEQLFVEATVALERYLSFYLADDTAA</sequence>